<dbReference type="Proteomes" id="UP000295707">
    <property type="component" value="Unassembled WGS sequence"/>
</dbReference>
<dbReference type="InterPro" id="IPR052022">
    <property type="entry name" value="26kDa_periplasmic_antigen"/>
</dbReference>
<keyword evidence="3" id="KW-1185">Reference proteome</keyword>
<accession>A0A4R1H7I5</accession>
<dbReference type="Gene3D" id="3.30.70.2970">
    <property type="entry name" value="Protein of unknown function (DUF541), domain 2"/>
    <property type="match status" value="1"/>
</dbReference>
<dbReference type="InterPro" id="IPR007497">
    <property type="entry name" value="SIMPL/DUF541"/>
</dbReference>
<protein>
    <submittedName>
        <fullName evidence="2">Putative secreted protein</fullName>
    </submittedName>
</protein>
<reference evidence="2 3" key="1">
    <citation type="submission" date="2019-03" db="EMBL/GenBank/DDBJ databases">
        <title>Genomic Encyclopedia of Type Strains, Phase IV (KMG-IV): sequencing the most valuable type-strain genomes for metagenomic binning, comparative biology and taxonomic classification.</title>
        <authorList>
            <person name="Goeker M."/>
        </authorList>
    </citation>
    <scope>NUCLEOTIDE SEQUENCE [LARGE SCALE GENOMIC DNA]</scope>
    <source>
        <strain evidence="2 3">DSM 19610</strain>
    </source>
</reference>
<evidence type="ECO:0000313" key="2">
    <source>
        <dbReference type="EMBL" id="TCK17784.1"/>
    </source>
</evidence>
<dbReference type="PANTHER" id="PTHR34387">
    <property type="entry name" value="SLR1258 PROTEIN"/>
    <property type="match status" value="1"/>
</dbReference>
<dbReference type="AlphaFoldDB" id="A0A4R1H7I5"/>
<feature type="chain" id="PRO_5020726072" evidence="1">
    <location>
        <begin position="25"/>
        <end position="234"/>
    </location>
</feature>
<feature type="signal peptide" evidence="1">
    <location>
        <begin position="1"/>
        <end position="24"/>
    </location>
</feature>
<dbReference type="Pfam" id="PF04402">
    <property type="entry name" value="SIMPL"/>
    <property type="match status" value="1"/>
</dbReference>
<organism evidence="2 3">
    <name type="scientific">Thiogranum longum</name>
    <dbReference type="NCBI Taxonomy" id="1537524"/>
    <lineage>
        <taxon>Bacteria</taxon>
        <taxon>Pseudomonadati</taxon>
        <taxon>Pseudomonadota</taxon>
        <taxon>Gammaproteobacteria</taxon>
        <taxon>Chromatiales</taxon>
        <taxon>Ectothiorhodospiraceae</taxon>
        <taxon>Thiogranum</taxon>
    </lineage>
</organism>
<dbReference type="EMBL" id="SMFX01000001">
    <property type="protein sequence ID" value="TCK17784.1"/>
    <property type="molecule type" value="Genomic_DNA"/>
</dbReference>
<dbReference type="RefSeq" id="WP_132971633.1">
    <property type="nucleotide sequence ID" value="NZ_SMFX01000001.1"/>
</dbReference>
<dbReference type="PANTHER" id="PTHR34387:SF1">
    <property type="entry name" value="PERIPLASMIC IMMUNOGENIC PROTEIN"/>
    <property type="match status" value="1"/>
</dbReference>
<gene>
    <name evidence="2" type="ORF">DFR30_1026</name>
</gene>
<dbReference type="Gene3D" id="3.30.110.170">
    <property type="entry name" value="Protein of unknown function (DUF541), domain 1"/>
    <property type="match status" value="1"/>
</dbReference>
<name>A0A4R1H7I5_9GAMM</name>
<evidence type="ECO:0000313" key="3">
    <source>
        <dbReference type="Proteomes" id="UP000295707"/>
    </source>
</evidence>
<dbReference type="GO" id="GO:0006974">
    <property type="term" value="P:DNA damage response"/>
    <property type="evidence" value="ECO:0007669"/>
    <property type="project" value="TreeGrafter"/>
</dbReference>
<dbReference type="OrthoDB" id="7062395at2"/>
<keyword evidence="1" id="KW-0732">Signal</keyword>
<comment type="caution">
    <text evidence="2">The sequence shown here is derived from an EMBL/GenBank/DDBJ whole genome shotgun (WGS) entry which is preliminary data.</text>
</comment>
<evidence type="ECO:0000256" key="1">
    <source>
        <dbReference type="SAM" id="SignalP"/>
    </source>
</evidence>
<sequence length="234" mass="25609">MDKRAISYFLPLLAAMFWHALAHAEAIPVGDRVSFHVEASREVQNDQVSAVLQAQAEDRDAAKLADEINRTMSWALQQVKTGKGVMPQSGNYRTYPVYEDRKIVRWRGVQELHLESRDVEALSRLLGSLQARLQIQSMQFSVSTGTRDAIEDELIAEALDAFRKRASLIAKSLKASGYALLDINIGGAGRPPVVPMRMESAARVSAASVAPPAVEQGSSSISVQVSGSIHLLRE</sequence>
<proteinExistence type="predicted"/>